<dbReference type="Gene3D" id="3.40.190.80">
    <property type="match status" value="1"/>
</dbReference>
<dbReference type="GO" id="GO:0008934">
    <property type="term" value="F:inositol monophosphate 1-phosphatase activity"/>
    <property type="evidence" value="ECO:0007669"/>
    <property type="project" value="InterPro"/>
</dbReference>
<protein>
    <recommendedName>
        <fullName evidence="8">Inositol-1-monophosphatase</fullName>
        <ecNumber evidence="8">3.1.3.25</ecNumber>
    </recommendedName>
</protein>
<evidence type="ECO:0000256" key="4">
    <source>
        <dbReference type="ARBA" id="ARBA00022723"/>
    </source>
</evidence>
<dbReference type="InterPro" id="IPR020583">
    <property type="entry name" value="Inositol_monoP_metal-BS"/>
</dbReference>
<evidence type="ECO:0000256" key="2">
    <source>
        <dbReference type="ARBA" id="ARBA00001946"/>
    </source>
</evidence>
<dbReference type="SUPFAM" id="SSF56655">
    <property type="entry name" value="Carbohydrate phosphatase"/>
    <property type="match status" value="1"/>
</dbReference>
<dbReference type="InterPro" id="IPR000760">
    <property type="entry name" value="Inositol_monophosphatase-like"/>
</dbReference>
<evidence type="ECO:0000256" key="1">
    <source>
        <dbReference type="ARBA" id="ARBA00001033"/>
    </source>
</evidence>
<dbReference type="OrthoDB" id="9772456at2"/>
<name>A0A0D8B603_9ACTN</name>
<dbReference type="InterPro" id="IPR033942">
    <property type="entry name" value="IMPase"/>
</dbReference>
<evidence type="ECO:0000256" key="5">
    <source>
        <dbReference type="ARBA" id="ARBA00022801"/>
    </source>
</evidence>
<dbReference type="PROSITE" id="PS00629">
    <property type="entry name" value="IMP_1"/>
    <property type="match status" value="1"/>
</dbReference>
<dbReference type="PANTHER" id="PTHR20854:SF4">
    <property type="entry name" value="INOSITOL-1-MONOPHOSPHATASE-RELATED"/>
    <property type="match status" value="1"/>
</dbReference>
<evidence type="ECO:0000313" key="10">
    <source>
        <dbReference type="Proteomes" id="UP000032545"/>
    </source>
</evidence>
<sequence length="272" mass="29170">MNQLDTLLAVAHEAIDIAVETIMSTPPGEAREKEERDFVSEVDLAVEREVRRFLERRTPHLAFLGEEGTGEVVLNSKNTWALDPLDGTSNFLHGIPLCGVSLGLISEGRPIVGVIALPFLNERYSAAEGHGSFVGTRKIAVTRPGRLSNAIVSIGDYAVGSKSEEKNRARLALSRFLAPKVERVRMFGSAAVDLAWLSAGRTDASIALGNKPWDMAAGVVIAREAGAAVFDRDGSDHTTNSRVTAASSKELVGPILEVLSETYREAESSATS</sequence>
<feature type="binding site" evidence="7">
    <location>
        <position position="214"/>
    </location>
    <ligand>
        <name>Mg(2+)</name>
        <dbReference type="ChEBI" id="CHEBI:18420"/>
        <label>1</label>
        <note>catalytic</note>
    </ligand>
</feature>
<dbReference type="RefSeq" id="WP_082122391.1">
    <property type="nucleotide sequence ID" value="NZ_JYFN01000120.1"/>
</dbReference>
<feature type="binding site" evidence="7">
    <location>
        <position position="83"/>
    </location>
    <ligand>
        <name>Mg(2+)</name>
        <dbReference type="ChEBI" id="CHEBI:18420"/>
        <label>1</label>
        <note>catalytic</note>
    </ligand>
</feature>
<dbReference type="AlphaFoldDB" id="A0A0D8B603"/>
<evidence type="ECO:0000313" key="9">
    <source>
        <dbReference type="EMBL" id="KJE19349.1"/>
    </source>
</evidence>
<comment type="similarity">
    <text evidence="3 8">Belongs to the inositol monophosphatase superfamily.</text>
</comment>
<keyword evidence="4 7" id="KW-0479">Metal-binding</keyword>
<accession>A0A0D8B603</accession>
<dbReference type="GO" id="GO:0007165">
    <property type="term" value="P:signal transduction"/>
    <property type="evidence" value="ECO:0007669"/>
    <property type="project" value="TreeGrafter"/>
</dbReference>
<dbReference type="GO" id="GO:0046872">
    <property type="term" value="F:metal ion binding"/>
    <property type="evidence" value="ECO:0007669"/>
    <property type="project" value="UniProtKB-KW"/>
</dbReference>
<dbReference type="Gene3D" id="3.30.540.10">
    <property type="entry name" value="Fructose-1,6-Bisphosphatase, subunit A, domain 1"/>
    <property type="match status" value="1"/>
</dbReference>
<dbReference type="PATRIC" id="fig|1502723.3.peg.1075"/>
<evidence type="ECO:0000256" key="3">
    <source>
        <dbReference type="ARBA" id="ARBA00009759"/>
    </source>
</evidence>
<evidence type="ECO:0000256" key="6">
    <source>
        <dbReference type="ARBA" id="ARBA00022842"/>
    </source>
</evidence>
<dbReference type="GO" id="GO:0006020">
    <property type="term" value="P:inositol metabolic process"/>
    <property type="evidence" value="ECO:0007669"/>
    <property type="project" value="TreeGrafter"/>
</dbReference>
<organism evidence="9 10">
    <name type="scientific">Frankia torreyi</name>
    <dbReference type="NCBI Taxonomy" id="1856"/>
    <lineage>
        <taxon>Bacteria</taxon>
        <taxon>Bacillati</taxon>
        <taxon>Actinomycetota</taxon>
        <taxon>Actinomycetes</taxon>
        <taxon>Frankiales</taxon>
        <taxon>Frankiaceae</taxon>
        <taxon>Frankia</taxon>
    </lineage>
</organism>
<keyword evidence="10" id="KW-1185">Reference proteome</keyword>
<gene>
    <name evidence="9" type="ORF">FF36_06379</name>
</gene>
<evidence type="ECO:0000256" key="7">
    <source>
        <dbReference type="PIRSR" id="PIRSR600760-2"/>
    </source>
</evidence>
<dbReference type="Proteomes" id="UP000032545">
    <property type="component" value="Unassembled WGS sequence"/>
</dbReference>
<dbReference type="PRINTS" id="PR00377">
    <property type="entry name" value="IMPHPHTASES"/>
</dbReference>
<reference evidence="9 10" key="2">
    <citation type="journal article" date="2016" name="Genome Announc.">
        <title>Permanent Draft Genome Sequences for Two Variants of Frankia sp. Strain CpI1, the First Frankia Strain Isolated from Root Nodules of Comptonia peregrina.</title>
        <authorList>
            <person name="Oshone R."/>
            <person name="Hurst S.G.IV."/>
            <person name="Abebe-Akele F."/>
            <person name="Simpson S."/>
            <person name="Morris K."/>
            <person name="Thomas W.K."/>
            <person name="Tisa L.S."/>
        </authorList>
    </citation>
    <scope>NUCLEOTIDE SEQUENCE [LARGE SCALE GENOMIC DNA]</scope>
    <source>
        <strain evidence="10">CpI1-S</strain>
    </source>
</reference>
<proteinExistence type="inferred from homology"/>
<feature type="binding site" evidence="7">
    <location>
        <position position="86"/>
    </location>
    <ligand>
        <name>Mg(2+)</name>
        <dbReference type="ChEBI" id="CHEBI:18420"/>
        <label>1</label>
        <note>catalytic</note>
    </ligand>
</feature>
<dbReference type="PROSITE" id="PS00630">
    <property type="entry name" value="IMP_2"/>
    <property type="match status" value="1"/>
</dbReference>
<evidence type="ECO:0000256" key="8">
    <source>
        <dbReference type="RuleBase" id="RU364068"/>
    </source>
</evidence>
<dbReference type="InterPro" id="IPR020550">
    <property type="entry name" value="Inositol_monophosphatase_CS"/>
</dbReference>
<feature type="binding site" evidence="7">
    <location>
        <position position="85"/>
    </location>
    <ligand>
        <name>Mg(2+)</name>
        <dbReference type="ChEBI" id="CHEBI:18420"/>
        <label>1</label>
        <note>catalytic</note>
    </ligand>
</feature>
<keyword evidence="6 7" id="KW-0460">Magnesium</keyword>
<feature type="binding site" evidence="7">
    <location>
        <position position="66"/>
    </location>
    <ligand>
        <name>Mg(2+)</name>
        <dbReference type="ChEBI" id="CHEBI:18420"/>
        <label>1</label>
        <note>catalytic</note>
    </ligand>
</feature>
<comment type="cofactor">
    <cofactor evidence="2 7 8">
        <name>Mg(2+)</name>
        <dbReference type="ChEBI" id="CHEBI:18420"/>
    </cofactor>
</comment>
<comment type="caution">
    <text evidence="9">The sequence shown here is derived from an EMBL/GenBank/DDBJ whole genome shotgun (WGS) entry which is preliminary data.</text>
</comment>
<dbReference type="EMBL" id="JYFN01000120">
    <property type="protein sequence ID" value="KJE19349.1"/>
    <property type="molecule type" value="Genomic_DNA"/>
</dbReference>
<dbReference type="Pfam" id="PF00459">
    <property type="entry name" value="Inositol_P"/>
    <property type="match status" value="1"/>
</dbReference>
<reference evidence="10" key="1">
    <citation type="submission" date="2015-02" db="EMBL/GenBank/DDBJ databases">
        <title>Draft Genome of Frankia sp. CpI1-S.</title>
        <authorList>
            <person name="Oshone R.T."/>
            <person name="Ngom M."/>
            <person name="Ghodhbane-Gtari F."/>
            <person name="Gtari M."/>
            <person name="Morris K."/>
            <person name="Thomas K."/>
            <person name="Sen A."/>
            <person name="Tisa L.S."/>
        </authorList>
    </citation>
    <scope>NUCLEOTIDE SEQUENCE [LARGE SCALE GENOMIC DNA]</scope>
    <source>
        <strain evidence="10">CpI1-S</strain>
    </source>
</reference>
<dbReference type="GO" id="GO:0046854">
    <property type="term" value="P:phosphatidylinositol phosphate biosynthetic process"/>
    <property type="evidence" value="ECO:0007669"/>
    <property type="project" value="InterPro"/>
</dbReference>
<comment type="catalytic activity">
    <reaction evidence="1 8">
        <text>a myo-inositol phosphate + H2O = myo-inositol + phosphate</text>
        <dbReference type="Rhea" id="RHEA:24056"/>
        <dbReference type="ChEBI" id="CHEBI:15377"/>
        <dbReference type="ChEBI" id="CHEBI:17268"/>
        <dbReference type="ChEBI" id="CHEBI:43474"/>
        <dbReference type="ChEBI" id="CHEBI:84139"/>
        <dbReference type="EC" id="3.1.3.25"/>
    </reaction>
</comment>
<dbReference type="PANTHER" id="PTHR20854">
    <property type="entry name" value="INOSITOL MONOPHOSPHATASE"/>
    <property type="match status" value="1"/>
</dbReference>
<dbReference type="EC" id="3.1.3.25" evidence="8"/>
<keyword evidence="5 8" id="KW-0378">Hydrolase</keyword>
<dbReference type="CDD" id="cd01639">
    <property type="entry name" value="IMPase"/>
    <property type="match status" value="1"/>
</dbReference>